<dbReference type="PANTHER" id="PTHR43874:SF125">
    <property type="entry name" value="TWO-COMPONENT RESPONSE REGULATOR-LIKE APRR7"/>
    <property type="match status" value="1"/>
</dbReference>
<proteinExistence type="inferred from homology"/>
<keyword evidence="6" id="KW-0804">Transcription</keyword>
<feature type="domain" description="CCT" evidence="12">
    <location>
        <begin position="754"/>
        <end position="796"/>
    </location>
</feature>
<dbReference type="GO" id="GO:0048511">
    <property type="term" value="P:rhythmic process"/>
    <property type="evidence" value="ECO:0007669"/>
    <property type="project" value="UniProtKB-KW"/>
</dbReference>
<feature type="compositionally biased region" description="Acidic residues" evidence="10">
    <location>
        <begin position="244"/>
        <end position="258"/>
    </location>
</feature>
<dbReference type="SUPFAM" id="SSF52172">
    <property type="entry name" value="CheY-like"/>
    <property type="match status" value="1"/>
</dbReference>
<reference evidence="13" key="1">
    <citation type="journal article" date="2022" name="Cell">
        <title>Repeat-based holocentromeres influence genome architecture and karyotype evolution.</title>
        <authorList>
            <person name="Hofstatter P.G."/>
            <person name="Thangavel G."/>
            <person name="Lux T."/>
            <person name="Neumann P."/>
            <person name="Vondrak T."/>
            <person name="Novak P."/>
            <person name="Zhang M."/>
            <person name="Costa L."/>
            <person name="Castellani M."/>
            <person name="Scott A."/>
            <person name="Toegelov H."/>
            <person name="Fuchs J."/>
            <person name="Mata-Sucre Y."/>
            <person name="Dias Y."/>
            <person name="Vanzela A.L.L."/>
            <person name="Huettel B."/>
            <person name="Almeida C.C.S."/>
            <person name="Simkova H."/>
            <person name="Souza G."/>
            <person name="Pedrosa-Harand A."/>
            <person name="Macas J."/>
            <person name="Mayer K.F.X."/>
            <person name="Houben A."/>
            <person name="Marques A."/>
        </authorList>
    </citation>
    <scope>NUCLEOTIDE SEQUENCE</scope>
    <source>
        <strain evidence="13">RhyBre1mFocal</strain>
    </source>
</reference>
<dbReference type="PROSITE" id="PS51017">
    <property type="entry name" value="CCT"/>
    <property type="match status" value="1"/>
</dbReference>
<evidence type="ECO:0000259" key="12">
    <source>
        <dbReference type="PROSITE" id="PS51017"/>
    </source>
</evidence>
<feature type="compositionally biased region" description="Basic and acidic residues" evidence="10">
    <location>
        <begin position="374"/>
        <end position="383"/>
    </location>
</feature>
<evidence type="ECO:0000313" key="13">
    <source>
        <dbReference type="EMBL" id="KAJ1698970.1"/>
    </source>
</evidence>
<comment type="similarity">
    <text evidence="2">Belongs to the ARR-like family.</text>
</comment>
<feature type="compositionally biased region" description="Basic residues" evidence="10">
    <location>
        <begin position="630"/>
        <end position="644"/>
    </location>
</feature>
<protein>
    <submittedName>
        <fullName evidence="13">Uncharacterized protein</fullName>
    </submittedName>
</protein>
<evidence type="ECO:0000256" key="6">
    <source>
        <dbReference type="ARBA" id="ARBA00023163"/>
    </source>
</evidence>
<feature type="region of interest" description="Disordered" evidence="10">
    <location>
        <begin position="524"/>
        <end position="575"/>
    </location>
</feature>
<evidence type="ECO:0000256" key="3">
    <source>
        <dbReference type="ARBA" id="ARBA00023012"/>
    </source>
</evidence>
<dbReference type="SMART" id="SM00448">
    <property type="entry name" value="REC"/>
    <property type="match status" value="1"/>
</dbReference>
<evidence type="ECO:0000313" key="14">
    <source>
        <dbReference type="Proteomes" id="UP001151287"/>
    </source>
</evidence>
<feature type="region of interest" description="Disordered" evidence="10">
    <location>
        <begin position="728"/>
        <end position="748"/>
    </location>
</feature>
<dbReference type="InterPro" id="IPR010402">
    <property type="entry name" value="CCT_domain"/>
</dbReference>
<keyword evidence="3" id="KW-0902">Two-component regulatory system</keyword>
<evidence type="ECO:0000256" key="4">
    <source>
        <dbReference type="ARBA" id="ARBA00023015"/>
    </source>
</evidence>
<keyword evidence="4" id="KW-0805">Transcription regulation</keyword>
<name>A0A9Q0HV26_9POAL</name>
<dbReference type="GO" id="GO:0009736">
    <property type="term" value="P:cytokinin-activated signaling pathway"/>
    <property type="evidence" value="ECO:0007669"/>
    <property type="project" value="InterPro"/>
</dbReference>
<feature type="compositionally biased region" description="Polar residues" evidence="10">
    <location>
        <begin position="270"/>
        <end position="287"/>
    </location>
</feature>
<evidence type="ECO:0000256" key="1">
    <source>
        <dbReference type="ARBA" id="ARBA00004123"/>
    </source>
</evidence>
<feature type="compositionally biased region" description="Polar residues" evidence="10">
    <location>
        <begin position="524"/>
        <end position="561"/>
    </location>
</feature>
<gene>
    <name evidence="13" type="ORF">LUZ63_007482</name>
</gene>
<feature type="region of interest" description="Disordered" evidence="10">
    <location>
        <begin position="359"/>
        <end position="399"/>
    </location>
</feature>
<feature type="region of interest" description="Disordered" evidence="10">
    <location>
        <begin position="691"/>
        <end position="715"/>
    </location>
</feature>
<keyword evidence="5" id="KW-0090">Biological rhythms</keyword>
<comment type="caution">
    <text evidence="8">Lacks conserved residue(s) required for the propagation of feature annotation.</text>
</comment>
<evidence type="ECO:0000256" key="8">
    <source>
        <dbReference type="PROSITE-ProRule" id="PRU00169"/>
    </source>
</evidence>
<feature type="region of interest" description="Disordered" evidence="10">
    <location>
        <begin position="223"/>
        <end position="313"/>
    </location>
</feature>
<dbReference type="FunFam" id="3.40.50.2300:FF:000214">
    <property type="entry name" value="Two-component response regulator-like PRR37"/>
    <property type="match status" value="1"/>
</dbReference>
<dbReference type="InterPro" id="IPR011006">
    <property type="entry name" value="CheY-like_superfamily"/>
</dbReference>
<feature type="region of interest" description="Disordered" evidence="10">
    <location>
        <begin position="629"/>
        <end position="669"/>
    </location>
</feature>
<dbReference type="PANTHER" id="PTHR43874">
    <property type="entry name" value="TWO-COMPONENT RESPONSE REGULATOR"/>
    <property type="match status" value="1"/>
</dbReference>
<dbReference type="Pfam" id="PF00072">
    <property type="entry name" value="Response_reg"/>
    <property type="match status" value="1"/>
</dbReference>
<evidence type="ECO:0000256" key="2">
    <source>
        <dbReference type="ARBA" id="ARBA00010330"/>
    </source>
</evidence>
<dbReference type="Gene3D" id="3.40.50.2300">
    <property type="match status" value="1"/>
</dbReference>
<dbReference type="PROSITE" id="PS50110">
    <property type="entry name" value="RESPONSE_REGULATORY"/>
    <property type="match status" value="1"/>
</dbReference>
<dbReference type="Proteomes" id="UP001151287">
    <property type="component" value="Unassembled WGS sequence"/>
</dbReference>
<feature type="region of interest" description="Disordered" evidence="10">
    <location>
        <begin position="772"/>
        <end position="809"/>
    </location>
</feature>
<evidence type="ECO:0000256" key="5">
    <source>
        <dbReference type="ARBA" id="ARBA00023108"/>
    </source>
</evidence>
<dbReference type="AlphaFoldDB" id="A0A9Q0HV26"/>
<dbReference type="EMBL" id="JAMQYH010000002">
    <property type="protein sequence ID" value="KAJ1698970.1"/>
    <property type="molecule type" value="Genomic_DNA"/>
</dbReference>
<dbReference type="OrthoDB" id="60033at2759"/>
<organism evidence="13 14">
    <name type="scientific">Rhynchospora breviuscula</name>
    <dbReference type="NCBI Taxonomy" id="2022672"/>
    <lineage>
        <taxon>Eukaryota</taxon>
        <taxon>Viridiplantae</taxon>
        <taxon>Streptophyta</taxon>
        <taxon>Embryophyta</taxon>
        <taxon>Tracheophyta</taxon>
        <taxon>Spermatophyta</taxon>
        <taxon>Magnoliopsida</taxon>
        <taxon>Liliopsida</taxon>
        <taxon>Poales</taxon>
        <taxon>Cyperaceae</taxon>
        <taxon>Cyperoideae</taxon>
        <taxon>Rhynchosporeae</taxon>
        <taxon>Rhynchospora</taxon>
    </lineage>
</organism>
<keyword evidence="7 9" id="KW-0539">Nucleus</keyword>
<dbReference type="InterPro" id="IPR001789">
    <property type="entry name" value="Sig_transdc_resp-reg_receiver"/>
</dbReference>
<dbReference type="Pfam" id="PF06203">
    <property type="entry name" value="CCT"/>
    <property type="match status" value="1"/>
</dbReference>
<dbReference type="InterPro" id="IPR045279">
    <property type="entry name" value="ARR-like"/>
</dbReference>
<evidence type="ECO:0000259" key="11">
    <source>
        <dbReference type="PROSITE" id="PS50110"/>
    </source>
</evidence>
<evidence type="ECO:0000256" key="10">
    <source>
        <dbReference type="SAM" id="MobiDB-lite"/>
    </source>
</evidence>
<sequence length="809" mass="87287">MGSVHQLAGEGTSQRALAEINTTDHGHPVNPGPHEPRNNEGGWEEDESRANGPEVVQNGHVGPGNAPQLLVPQGGAQKQGPQVLGPIQWDRFLPVKTLKVLLVENDDSTRQIVSALLRNCWYEVLTAVDGLQAWKILQDQTNHIDLVLTEVVMPVLSGIGLLSKIMSHKTIKNTPVIMMSSNDCMGIVFKCLSKGAVDFLVKPIRKNELKILWQHVWRRCHSSSGSGSESGIQMQKCDKSNSNEDSDNDSSSSDDEENTSVGLNARDGSDNGSGTQAPLINTQSSWTKRAVEVDSPQSLSPSHQLADPPDSTCAQVIHPKAENYCDGWLPITNHNRDHQAQKESDDEFMGKDLEIGVPGNLNSDYPNEMVPAKPADRSTDKTPDSGPKTEGVTDGSNTFDEPTAQAADLIGSIAKSSGAQQTATRAADAPNRFVKISEGKDKGSDEFSELPSLELSLKRLRSAGDGVNLPVDDRNVLRRSDLSAFTRYHMSAAASNQVPAGGYAGSCSPLYNSSEAVKTDSTQNMISNSNDATPIKQGSNESSNNNDMGSTTKNVFTNRTAPTKEKVSSPSAVKNNQHTSAFHPVQHRPVATTPVANAQTMQAKSKEATLATTSTNMAVPAQTKEVYMEHHHHHHYHHIHHHLSLHGMQQHHPPPPPMDRSMPVVSTGITGTPSLTILSVSVEGQAANYSLNGSNSGSNHGSNGQNGGSTTANAGGVNVESANIVAEKSGDVNDNGNGSGSGSGSAVYQNRLTREAALIKFRQKRKERNFNKKVRYQSRKRLAEQRPRIRGQFVRQSVHYDQPSGDADR</sequence>
<evidence type="ECO:0000256" key="9">
    <source>
        <dbReference type="PROSITE-ProRule" id="PRU00357"/>
    </source>
</evidence>
<comment type="subcellular location">
    <subcellularLocation>
        <location evidence="1 9">Nucleus</location>
    </subcellularLocation>
</comment>
<evidence type="ECO:0000256" key="7">
    <source>
        <dbReference type="ARBA" id="ARBA00023242"/>
    </source>
</evidence>
<feature type="domain" description="Response regulatory" evidence="11">
    <location>
        <begin position="99"/>
        <end position="217"/>
    </location>
</feature>
<dbReference type="CDD" id="cd17582">
    <property type="entry name" value="psREC_PRR"/>
    <property type="match status" value="1"/>
</dbReference>
<dbReference type="GO" id="GO:0005634">
    <property type="term" value="C:nucleus"/>
    <property type="evidence" value="ECO:0007669"/>
    <property type="project" value="UniProtKB-SubCell"/>
</dbReference>
<dbReference type="GO" id="GO:0000160">
    <property type="term" value="P:phosphorelay signal transduction system"/>
    <property type="evidence" value="ECO:0007669"/>
    <property type="project" value="UniProtKB-KW"/>
</dbReference>
<feature type="region of interest" description="Disordered" evidence="10">
    <location>
        <begin position="22"/>
        <end position="77"/>
    </location>
</feature>
<keyword evidence="14" id="KW-1185">Reference proteome</keyword>
<accession>A0A9Q0HV26</accession>
<comment type="caution">
    <text evidence="13">The sequence shown here is derived from an EMBL/GenBank/DDBJ whole genome shotgun (WGS) entry which is preliminary data.</text>
</comment>